<dbReference type="PRINTS" id="PR00179">
    <property type="entry name" value="LIPOCALIN"/>
</dbReference>
<comment type="caution">
    <text evidence="3">The sequence shown here is derived from an EMBL/GenBank/DDBJ whole genome shotgun (WGS) entry which is preliminary data.</text>
</comment>
<dbReference type="PANTHER" id="PTHR10612">
    <property type="entry name" value="APOLIPOPROTEIN D"/>
    <property type="match status" value="1"/>
</dbReference>
<feature type="domain" description="Lipocalin/cytosolic fatty-acid binding" evidence="2">
    <location>
        <begin position="71"/>
        <end position="204"/>
    </location>
</feature>
<reference evidence="3 4" key="1">
    <citation type="submission" date="2023-03" db="EMBL/GenBank/DDBJ databases">
        <title>High-quality genome of Scylla paramamosain provides insights in environmental adaptation.</title>
        <authorList>
            <person name="Zhang L."/>
        </authorList>
    </citation>
    <scope>NUCLEOTIDE SEQUENCE [LARGE SCALE GENOMIC DNA]</scope>
    <source>
        <strain evidence="3">LZ_2023a</strain>
        <tissue evidence="3">Muscle</tissue>
    </source>
</reference>
<evidence type="ECO:0000313" key="4">
    <source>
        <dbReference type="Proteomes" id="UP001487740"/>
    </source>
</evidence>
<dbReference type="EMBL" id="JARAKH010000009">
    <property type="protein sequence ID" value="KAK8400649.1"/>
    <property type="molecule type" value="Genomic_DNA"/>
</dbReference>
<dbReference type="AlphaFoldDB" id="A0AAW0UKF8"/>
<dbReference type="InterPro" id="IPR012674">
    <property type="entry name" value="Calycin"/>
</dbReference>
<evidence type="ECO:0000256" key="1">
    <source>
        <dbReference type="RuleBase" id="RU003695"/>
    </source>
</evidence>
<dbReference type="Pfam" id="PF00061">
    <property type="entry name" value="Lipocalin"/>
    <property type="match status" value="1"/>
</dbReference>
<dbReference type="Gene3D" id="2.40.128.20">
    <property type="match status" value="1"/>
</dbReference>
<dbReference type="InterPro" id="IPR000566">
    <property type="entry name" value="Lipocln_cytosolic_FA-bd_dom"/>
</dbReference>
<dbReference type="GO" id="GO:0005737">
    <property type="term" value="C:cytoplasm"/>
    <property type="evidence" value="ECO:0007669"/>
    <property type="project" value="TreeGrafter"/>
</dbReference>
<dbReference type="PANTHER" id="PTHR10612:SF49">
    <property type="entry name" value="APOLIPOPROTEIN D-LIKE PROTEIN"/>
    <property type="match status" value="1"/>
</dbReference>
<comment type="similarity">
    <text evidence="1">Belongs to the calycin superfamily. Lipocalin family.</text>
</comment>
<dbReference type="GO" id="GO:0000302">
    <property type="term" value="P:response to reactive oxygen species"/>
    <property type="evidence" value="ECO:0007669"/>
    <property type="project" value="TreeGrafter"/>
</dbReference>
<name>A0AAW0UKF8_SCYPA</name>
<dbReference type="GO" id="GO:0006629">
    <property type="term" value="P:lipid metabolic process"/>
    <property type="evidence" value="ECO:0007669"/>
    <property type="project" value="TreeGrafter"/>
</dbReference>
<accession>A0AAW0UKF8</accession>
<dbReference type="PROSITE" id="PS00213">
    <property type="entry name" value="LIPOCALIN"/>
    <property type="match status" value="1"/>
</dbReference>
<organism evidence="3 4">
    <name type="scientific">Scylla paramamosain</name>
    <name type="common">Mud crab</name>
    <dbReference type="NCBI Taxonomy" id="85552"/>
    <lineage>
        <taxon>Eukaryota</taxon>
        <taxon>Metazoa</taxon>
        <taxon>Ecdysozoa</taxon>
        <taxon>Arthropoda</taxon>
        <taxon>Crustacea</taxon>
        <taxon>Multicrustacea</taxon>
        <taxon>Malacostraca</taxon>
        <taxon>Eumalacostraca</taxon>
        <taxon>Eucarida</taxon>
        <taxon>Decapoda</taxon>
        <taxon>Pleocyemata</taxon>
        <taxon>Brachyura</taxon>
        <taxon>Eubrachyura</taxon>
        <taxon>Portunoidea</taxon>
        <taxon>Portunidae</taxon>
        <taxon>Portuninae</taxon>
        <taxon>Scylla</taxon>
    </lineage>
</organism>
<dbReference type="SUPFAM" id="SSF50814">
    <property type="entry name" value="Lipocalins"/>
    <property type="match status" value="1"/>
</dbReference>
<protein>
    <recommendedName>
        <fullName evidence="2">Lipocalin/cytosolic fatty-acid binding domain-containing protein</fullName>
    </recommendedName>
</protein>
<proteinExistence type="inferred from homology"/>
<evidence type="ECO:0000259" key="2">
    <source>
        <dbReference type="Pfam" id="PF00061"/>
    </source>
</evidence>
<dbReference type="Proteomes" id="UP001487740">
    <property type="component" value="Unassembled WGS sequence"/>
</dbReference>
<gene>
    <name evidence="3" type="ORF">O3P69_002449</name>
</gene>
<dbReference type="InterPro" id="IPR022272">
    <property type="entry name" value="Lipocalin_CS"/>
</dbReference>
<keyword evidence="4" id="KW-1185">Reference proteome</keyword>
<sequence>MNGAYGRVDLSRLKSLAVRCFREQCCFRMKVVGVAVMMVMVVSTAAGHDWGWGSCPSIKTFPDLDVDKFLGLWYVIQQTDTTSSCLTMNYSRASPTQLRATKSRQLLVLDSLSIEHTNSYTAKLDMPDLDNPAAMRVKWPLNLAGKADYRVVDIDYDNYAVVFECQKFANFLHRKSTAILARSPSLSNEIISEKRKALNDMGISTGDLDAIDHSVCVKREDAGLNIDIDEETIKKMLKDASQSVRNIASQLAGGASDLAASLAELSRTLASTSSNQEAVAIID</sequence>
<evidence type="ECO:0000313" key="3">
    <source>
        <dbReference type="EMBL" id="KAK8400649.1"/>
    </source>
</evidence>